<gene>
    <name evidence="3" type="primary">Ctdspl2_2</name>
    <name evidence="3" type="ORF">CEYCYA_R13077</name>
</gene>
<evidence type="ECO:0000259" key="2">
    <source>
        <dbReference type="PROSITE" id="PS50969"/>
    </source>
</evidence>
<reference evidence="3 4" key="1">
    <citation type="submission" date="2020-02" db="EMBL/GenBank/DDBJ databases">
        <title>Bird 10,000 Genomes (B10K) Project - Family phase.</title>
        <authorList>
            <person name="Zhang G."/>
        </authorList>
    </citation>
    <scope>NUCLEOTIDE SEQUENCE [LARGE SCALE GENOMIC DNA]</scope>
    <source>
        <strain evidence="3">B10K-DU-013-51</strain>
        <tissue evidence="3">Mixed tissue sample</tissue>
    </source>
</reference>
<evidence type="ECO:0000313" key="4">
    <source>
        <dbReference type="Proteomes" id="UP000586704"/>
    </source>
</evidence>
<dbReference type="PROSITE" id="PS50969">
    <property type="entry name" value="FCP1"/>
    <property type="match status" value="1"/>
</dbReference>
<dbReference type="SUPFAM" id="SSF56784">
    <property type="entry name" value="HAD-like"/>
    <property type="match status" value="1"/>
</dbReference>
<dbReference type="OrthoDB" id="277011at2759"/>
<dbReference type="InterPro" id="IPR036412">
    <property type="entry name" value="HAD-like_sf"/>
</dbReference>
<dbReference type="InterPro" id="IPR004274">
    <property type="entry name" value="FCP1_dom"/>
</dbReference>
<dbReference type="GO" id="GO:0015031">
    <property type="term" value="P:protein transport"/>
    <property type="evidence" value="ECO:0007669"/>
    <property type="project" value="UniProtKB-KW"/>
</dbReference>
<evidence type="ECO:0000256" key="1">
    <source>
        <dbReference type="RuleBase" id="RU365079"/>
    </source>
</evidence>
<dbReference type="Pfam" id="PF03031">
    <property type="entry name" value="NIF"/>
    <property type="match status" value="1"/>
</dbReference>
<dbReference type="AlphaFoldDB" id="A0A7L4NF98"/>
<keyword evidence="4" id="KW-1185">Reference proteome</keyword>
<feature type="non-terminal residue" evidence="3">
    <location>
        <position position="110"/>
    </location>
</feature>
<accession>A0A7L4NF98</accession>
<keyword evidence="1" id="KW-0496">Mitochondrion</keyword>
<dbReference type="GO" id="GO:0005744">
    <property type="term" value="C:TIM23 mitochondrial import inner membrane translocase complex"/>
    <property type="evidence" value="ECO:0007669"/>
    <property type="project" value="UniProtKB-UniRule"/>
</dbReference>
<dbReference type="Gene3D" id="3.40.50.1000">
    <property type="entry name" value="HAD superfamily/HAD-like"/>
    <property type="match status" value="1"/>
</dbReference>
<comment type="subcellular location">
    <subcellularLocation>
        <location evidence="1">Mitochondrion inner membrane</location>
        <topology evidence="1">Single-pass membrane protein</topology>
    </subcellularLocation>
</comment>
<dbReference type="InterPro" id="IPR023214">
    <property type="entry name" value="HAD_sf"/>
</dbReference>
<keyword evidence="1" id="KW-0809">Transit peptide</keyword>
<sequence length="110" mass="12650">CIFTTAKRCYAEKILDVLDPKRQLIKHCLFQEDCLCAHGTYWKDLTSLGRDLAKTVALDHTMQGFSNQVANWLPGMPWLGDMWDQELLFLLPLLEYFSQAVRTKGGWRGA</sequence>
<comment type="caution">
    <text evidence="3">The sequence shown here is derived from an EMBL/GenBank/DDBJ whole genome shotgun (WGS) entry which is preliminary data.</text>
</comment>
<comment type="subunit">
    <text evidence="1">Component of the TIM23 complex.</text>
</comment>
<dbReference type="PANTHER" id="PTHR12210">
    <property type="entry name" value="DULLARD PROTEIN PHOSPHATASE"/>
    <property type="match status" value="1"/>
</dbReference>
<keyword evidence="1" id="KW-0653">Protein transport</keyword>
<feature type="domain" description="FCP1 homology" evidence="2">
    <location>
        <begin position="1"/>
        <end position="97"/>
    </location>
</feature>
<keyword evidence="1" id="KW-0813">Transport</keyword>
<organism evidence="3 4">
    <name type="scientific">Ceyx cyanopectus</name>
    <name type="common">Indigo-banded kingfisher</name>
    <dbReference type="NCBI Taxonomy" id="390723"/>
    <lineage>
        <taxon>Eukaryota</taxon>
        <taxon>Metazoa</taxon>
        <taxon>Chordata</taxon>
        <taxon>Craniata</taxon>
        <taxon>Vertebrata</taxon>
        <taxon>Euteleostomi</taxon>
        <taxon>Archelosauria</taxon>
        <taxon>Archosauria</taxon>
        <taxon>Dinosauria</taxon>
        <taxon>Saurischia</taxon>
        <taxon>Theropoda</taxon>
        <taxon>Coelurosauria</taxon>
        <taxon>Aves</taxon>
        <taxon>Neognathae</taxon>
        <taxon>Neoaves</taxon>
        <taxon>Telluraves</taxon>
        <taxon>Coraciimorphae</taxon>
        <taxon>Coraciiformes</taxon>
        <taxon>Alcedinidae</taxon>
        <taxon>Ceyx</taxon>
    </lineage>
</organism>
<dbReference type="Proteomes" id="UP000586704">
    <property type="component" value="Unassembled WGS sequence"/>
</dbReference>
<dbReference type="EMBL" id="VYZU01066449">
    <property type="protein sequence ID" value="NXY88680.1"/>
    <property type="molecule type" value="Genomic_DNA"/>
</dbReference>
<keyword evidence="1" id="KW-0811">Translocation</keyword>
<comment type="function">
    <text evidence="1">Essential component of the TIM23 complex, a complex that mediates the translocation of transit peptide-containing proteins across the mitochondrial inner membrane.</text>
</comment>
<dbReference type="InterPro" id="IPR050365">
    <property type="entry name" value="TIM50"/>
</dbReference>
<evidence type="ECO:0000313" key="3">
    <source>
        <dbReference type="EMBL" id="NXY88680.1"/>
    </source>
</evidence>
<comment type="similarity">
    <text evidence="1">Belongs to the TIM50 family.</text>
</comment>
<name>A0A7L4NF98_9AVES</name>
<protein>
    <recommendedName>
        <fullName evidence="1">Mitochondrial import inner membrane translocase subunit TIM50</fullName>
    </recommendedName>
</protein>
<feature type="non-terminal residue" evidence="3">
    <location>
        <position position="1"/>
    </location>
</feature>
<dbReference type="SMART" id="SM00577">
    <property type="entry name" value="CPDc"/>
    <property type="match status" value="1"/>
</dbReference>
<proteinExistence type="inferred from homology"/>